<dbReference type="InterPro" id="IPR002048">
    <property type="entry name" value="EF_hand_dom"/>
</dbReference>
<reference evidence="6" key="1">
    <citation type="submission" date="2022-01" db="EMBL/GenBank/DDBJ databases">
        <authorList>
            <person name="King R."/>
        </authorList>
    </citation>
    <scope>NUCLEOTIDE SEQUENCE</scope>
</reference>
<evidence type="ECO:0000313" key="6">
    <source>
        <dbReference type="EMBL" id="CAG9805745.1"/>
    </source>
</evidence>
<dbReference type="OrthoDB" id="424753at2759"/>
<feature type="domain" description="EF-hand" evidence="5">
    <location>
        <begin position="572"/>
        <end position="607"/>
    </location>
</feature>
<dbReference type="InterPro" id="IPR033883">
    <property type="entry name" value="C2_III"/>
</dbReference>
<dbReference type="InterPro" id="IPR022682">
    <property type="entry name" value="Calpain_domain_III"/>
</dbReference>
<dbReference type="PROSITE" id="PS50222">
    <property type="entry name" value="EF_HAND_2"/>
    <property type="match status" value="1"/>
</dbReference>
<evidence type="ECO:0000256" key="3">
    <source>
        <dbReference type="PROSITE-ProRule" id="PRU00239"/>
    </source>
</evidence>
<dbReference type="InterPro" id="IPR011992">
    <property type="entry name" value="EF-hand-dom_pair"/>
</dbReference>
<dbReference type="InterPro" id="IPR001300">
    <property type="entry name" value="Peptidase_C2_calpain_cat"/>
</dbReference>
<evidence type="ECO:0000256" key="1">
    <source>
        <dbReference type="ARBA" id="ARBA00007623"/>
    </source>
</evidence>
<gene>
    <name evidence="6" type="ORF">CHIRRI_LOCUS8614</name>
</gene>
<dbReference type="SUPFAM" id="SSF47473">
    <property type="entry name" value="EF-hand"/>
    <property type="match status" value="1"/>
</dbReference>
<keyword evidence="7" id="KW-1185">Reference proteome</keyword>
<sequence length="669" mass="78201">MQNRRYTFDDQPIYLLGERACGVRGYNNIQDFYVIRKQCLDTGTLFNDPEFHLSGRCVRPKDICDNPLFLINKTSSFDVRQGRLSEFWFLSAVASLSLNEKLFNRVVCDDNSFDNNYAGIFHFRFWQYARWVDVVIDDRLPANGNELVNLHSTQRNEFWLCLLEKAYAKLYGSYEALHAGMSCEAFEDFTGGVSEIYNLKGVQNNFYGLIEKAFERHSMITCFKNEAAEGLIRIHAYSIIKVKSFQIPNKEEKLQLLQFRNSSEDETEWIKTLNNKPQVWHKFLENEKKLIGLTVEHDNEFWISYQDFIKHFDRLDICILSASSLELEKDSIKCDLSLFEGQWMKEFSAGGCNNNDETFHLNPQYVLTLESSTDSEEHCQVTITLIQKNRRTRESTPPQFLVIGFSIYCVSELQLQQKPFKKEFFETTHCHHAVKFTNSRRVTDNCNLSAGNYVIVPSTFDPNEEGEFVLRVYSDNKHTLKEHDKDVEIKKVNPKIVEAHKVEKLFFDAANSNQEVGWGELKIILDSSIPKDIQQSGNSEGFSRENCRSLVAMMDIDLSRHVKLKEFEKFYSYYKLWKSAFKTFNKNENHKLNPLEFRDALESIGFYFGAQIIYSLIYQYGNDFNTVSYIDFIMCAVKIQTLIDIFEKKTKEDQARFTLEEWIMSTIYP</sequence>
<protein>
    <submittedName>
        <fullName evidence="6">Uncharacterized protein</fullName>
    </submittedName>
</protein>
<dbReference type="CDD" id="cd00214">
    <property type="entry name" value="Calpain_III"/>
    <property type="match status" value="1"/>
</dbReference>
<organism evidence="6 7">
    <name type="scientific">Chironomus riparius</name>
    <dbReference type="NCBI Taxonomy" id="315576"/>
    <lineage>
        <taxon>Eukaryota</taxon>
        <taxon>Metazoa</taxon>
        <taxon>Ecdysozoa</taxon>
        <taxon>Arthropoda</taxon>
        <taxon>Hexapoda</taxon>
        <taxon>Insecta</taxon>
        <taxon>Pterygota</taxon>
        <taxon>Neoptera</taxon>
        <taxon>Endopterygota</taxon>
        <taxon>Diptera</taxon>
        <taxon>Nematocera</taxon>
        <taxon>Chironomoidea</taxon>
        <taxon>Chironomidae</taxon>
        <taxon>Chironominae</taxon>
        <taxon>Chironomus</taxon>
    </lineage>
</organism>
<dbReference type="FunFam" id="2.60.120.380:FF:000011">
    <property type="entry name" value="Calpain 12"/>
    <property type="match status" value="1"/>
</dbReference>
<dbReference type="PANTHER" id="PTHR10183">
    <property type="entry name" value="CALPAIN"/>
    <property type="match status" value="1"/>
</dbReference>
<dbReference type="GO" id="GO:0004198">
    <property type="term" value="F:calcium-dependent cysteine-type endopeptidase activity"/>
    <property type="evidence" value="ECO:0007669"/>
    <property type="project" value="InterPro"/>
</dbReference>
<dbReference type="InterPro" id="IPR038765">
    <property type="entry name" value="Papain-like_cys_pep_sf"/>
</dbReference>
<dbReference type="Gene3D" id="3.90.70.10">
    <property type="entry name" value="Cysteine proteinases"/>
    <property type="match status" value="1"/>
</dbReference>
<dbReference type="SUPFAM" id="SSF49758">
    <property type="entry name" value="Calpain large subunit, middle domain (domain III)"/>
    <property type="match status" value="1"/>
</dbReference>
<dbReference type="CDD" id="cd00044">
    <property type="entry name" value="CysPc"/>
    <property type="match status" value="1"/>
</dbReference>
<dbReference type="Gene3D" id="2.60.120.380">
    <property type="match status" value="1"/>
</dbReference>
<accession>A0A9N9WTU6</accession>
<evidence type="ECO:0000259" key="4">
    <source>
        <dbReference type="PROSITE" id="PS50203"/>
    </source>
</evidence>
<feature type="domain" description="Calpain catalytic" evidence="4">
    <location>
        <begin position="59"/>
        <end position="321"/>
    </location>
</feature>
<dbReference type="InterPro" id="IPR022684">
    <property type="entry name" value="Calpain_cysteine_protease"/>
</dbReference>
<evidence type="ECO:0000256" key="2">
    <source>
        <dbReference type="PIRSR" id="PIRSR622684-1"/>
    </source>
</evidence>
<comment type="caution">
    <text evidence="3">Lacks conserved residue(s) required for the propagation of feature annotation.</text>
</comment>
<dbReference type="Pfam" id="PF01067">
    <property type="entry name" value="Calpain_III"/>
    <property type="match status" value="1"/>
</dbReference>
<proteinExistence type="inferred from homology"/>
<dbReference type="SMART" id="SM00720">
    <property type="entry name" value="calpain_III"/>
    <property type="match status" value="1"/>
</dbReference>
<feature type="active site" evidence="2">
    <location>
        <position position="235"/>
    </location>
</feature>
<name>A0A9N9WTU6_9DIPT</name>
<dbReference type="PRINTS" id="PR00704">
    <property type="entry name" value="CALPAIN"/>
</dbReference>
<dbReference type="GO" id="GO:0005737">
    <property type="term" value="C:cytoplasm"/>
    <property type="evidence" value="ECO:0007669"/>
    <property type="project" value="TreeGrafter"/>
</dbReference>
<dbReference type="EMBL" id="OU895878">
    <property type="protein sequence ID" value="CAG9805745.1"/>
    <property type="molecule type" value="Genomic_DNA"/>
</dbReference>
<dbReference type="Gene3D" id="1.10.238.10">
    <property type="entry name" value="EF-hand"/>
    <property type="match status" value="1"/>
</dbReference>
<dbReference type="SMART" id="SM00230">
    <property type="entry name" value="CysPc"/>
    <property type="match status" value="1"/>
</dbReference>
<dbReference type="PANTHER" id="PTHR10183:SF433">
    <property type="entry name" value="CALPAIN-A-RELATED"/>
    <property type="match status" value="1"/>
</dbReference>
<dbReference type="InterPro" id="IPR036213">
    <property type="entry name" value="Calpain_III_sf"/>
</dbReference>
<evidence type="ECO:0000313" key="7">
    <source>
        <dbReference type="Proteomes" id="UP001153620"/>
    </source>
</evidence>
<dbReference type="AlphaFoldDB" id="A0A9N9WTU6"/>
<dbReference type="GO" id="GO:0006508">
    <property type="term" value="P:proteolysis"/>
    <property type="evidence" value="ECO:0007669"/>
    <property type="project" value="InterPro"/>
</dbReference>
<dbReference type="InterPro" id="IPR022683">
    <property type="entry name" value="Calpain_III"/>
</dbReference>
<dbReference type="Proteomes" id="UP001153620">
    <property type="component" value="Chromosome 2"/>
</dbReference>
<comment type="similarity">
    <text evidence="1">Belongs to the peptidase C2 family.</text>
</comment>
<feature type="active site" evidence="2">
    <location>
        <position position="261"/>
    </location>
</feature>
<dbReference type="Pfam" id="PF00648">
    <property type="entry name" value="Peptidase_C2"/>
    <property type="match status" value="1"/>
</dbReference>
<dbReference type="PROSITE" id="PS50203">
    <property type="entry name" value="CALPAIN_CAT"/>
    <property type="match status" value="1"/>
</dbReference>
<dbReference type="SUPFAM" id="SSF54001">
    <property type="entry name" value="Cysteine proteinases"/>
    <property type="match status" value="1"/>
</dbReference>
<evidence type="ECO:0000259" key="5">
    <source>
        <dbReference type="PROSITE" id="PS50222"/>
    </source>
</evidence>
<dbReference type="GO" id="GO:0005509">
    <property type="term" value="F:calcium ion binding"/>
    <property type="evidence" value="ECO:0007669"/>
    <property type="project" value="InterPro"/>
</dbReference>
<reference evidence="6" key="2">
    <citation type="submission" date="2022-10" db="EMBL/GenBank/DDBJ databases">
        <authorList>
            <consortium name="ENA_rothamsted_submissions"/>
            <consortium name="culmorum"/>
            <person name="King R."/>
        </authorList>
    </citation>
    <scope>NUCLEOTIDE SEQUENCE</scope>
</reference>